<dbReference type="SMART" id="SM00423">
    <property type="entry name" value="PSI"/>
    <property type="match status" value="1"/>
</dbReference>
<evidence type="ECO:0000256" key="1">
    <source>
        <dbReference type="ARBA" id="ARBA00023180"/>
    </source>
</evidence>
<dbReference type="GO" id="GO:0005634">
    <property type="term" value="C:nucleus"/>
    <property type="evidence" value="ECO:0007669"/>
    <property type="project" value="TreeGrafter"/>
</dbReference>
<keyword evidence="1" id="KW-0325">Glycoprotein</keyword>
<sequence length="119" mass="13039">MSHTYSLLVSLFIPVCCFAVVLGQTTSPVTNCTVKSNTSCDECLKIVSCLWCISSQKCIDYPVKNILPPHSVCPLSDARWGMCWVNFQALIISISVIAVVIIIAILVCCFRCCKCENIG</sequence>
<keyword evidence="2" id="KW-0472">Membrane</keyword>
<keyword evidence="6" id="KW-1185">Reference proteome</keyword>
<name>A0A9W8C615_TRIRA</name>
<dbReference type="EMBL" id="JAFHDT010000006">
    <property type="protein sequence ID" value="KAI7808691.1"/>
    <property type="molecule type" value="Genomic_DNA"/>
</dbReference>
<dbReference type="Proteomes" id="UP001059041">
    <property type="component" value="Linkage Group LG6"/>
</dbReference>
<keyword evidence="2" id="KW-1133">Transmembrane helix</keyword>
<evidence type="ECO:0000259" key="4">
    <source>
        <dbReference type="SMART" id="SM00423"/>
    </source>
</evidence>
<dbReference type="GO" id="GO:0006606">
    <property type="term" value="P:protein import into nucleus"/>
    <property type="evidence" value="ECO:0007669"/>
    <property type="project" value="TreeGrafter"/>
</dbReference>
<dbReference type="AlphaFoldDB" id="A0A9W8C615"/>
<organism evidence="5 6">
    <name type="scientific">Triplophysa rosa</name>
    <name type="common">Cave loach</name>
    <dbReference type="NCBI Taxonomy" id="992332"/>
    <lineage>
        <taxon>Eukaryota</taxon>
        <taxon>Metazoa</taxon>
        <taxon>Chordata</taxon>
        <taxon>Craniata</taxon>
        <taxon>Vertebrata</taxon>
        <taxon>Euteleostomi</taxon>
        <taxon>Actinopterygii</taxon>
        <taxon>Neopterygii</taxon>
        <taxon>Teleostei</taxon>
        <taxon>Ostariophysi</taxon>
        <taxon>Cypriniformes</taxon>
        <taxon>Nemacheilidae</taxon>
        <taxon>Triplophysa</taxon>
    </lineage>
</organism>
<keyword evidence="3" id="KW-0732">Signal</keyword>
<reference evidence="5" key="1">
    <citation type="submission" date="2021-02" db="EMBL/GenBank/DDBJ databases">
        <title>Comparative genomics reveals that relaxation of natural selection precedes convergent phenotypic evolution of cavefish.</title>
        <authorList>
            <person name="Peng Z."/>
        </authorList>
    </citation>
    <scope>NUCLEOTIDE SEQUENCE</scope>
    <source>
        <tissue evidence="5">Muscle</tissue>
    </source>
</reference>
<evidence type="ECO:0000313" key="5">
    <source>
        <dbReference type="EMBL" id="KAI7808691.1"/>
    </source>
</evidence>
<dbReference type="PANTHER" id="PTHR15191">
    <property type="entry name" value="PROTEIN CBG20567"/>
    <property type="match status" value="1"/>
</dbReference>
<keyword evidence="2" id="KW-0812">Transmembrane</keyword>
<dbReference type="InterPro" id="IPR016201">
    <property type="entry name" value="PSI"/>
</dbReference>
<proteinExistence type="predicted"/>
<evidence type="ECO:0000313" key="6">
    <source>
        <dbReference type="Proteomes" id="UP001059041"/>
    </source>
</evidence>
<feature type="transmembrane region" description="Helical" evidence="2">
    <location>
        <begin position="87"/>
        <end position="110"/>
    </location>
</feature>
<feature type="domain" description="PSI" evidence="4">
    <location>
        <begin position="31"/>
        <end position="74"/>
    </location>
</feature>
<protein>
    <submittedName>
        <fullName evidence="5">Pituitary tumor-transforming gene 1 protein-interacting protein</fullName>
    </submittedName>
</protein>
<dbReference type="PANTHER" id="PTHR15191:SF7">
    <property type="entry name" value="PTTG1-INTERACTING PROTEIN B"/>
    <property type="match status" value="1"/>
</dbReference>
<dbReference type="GO" id="GO:0005737">
    <property type="term" value="C:cytoplasm"/>
    <property type="evidence" value="ECO:0007669"/>
    <property type="project" value="TreeGrafter"/>
</dbReference>
<feature type="signal peptide" evidence="3">
    <location>
        <begin position="1"/>
        <end position="23"/>
    </location>
</feature>
<evidence type="ECO:0000256" key="3">
    <source>
        <dbReference type="SAM" id="SignalP"/>
    </source>
</evidence>
<dbReference type="InterPro" id="IPR052304">
    <property type="entry name" value="PTTG1IP"/>
</dbReference>
<gene>
    <name evidence="5" type="ORF">IRJ41_011648</name>
</gene>
<evidence type="ECO:0000256" key="2">
    <source>
        <dbReference type="SAM" id="Phobius"/>
    </source>
</evidence>
<accession>A0A9W8C615</accession>
<feature type="chain" id="PRO_5040827070" evidence="3">
    <location>
        <begin position="24"/>
        <end position="119"/>
    </location>
</feature>
<comment type="caution">
    <text evidence="5">The sequence shown here is derived from an EMBL/GenBank/DDBJ whole genome shotgun (WGS) entry which is preliminary data.</text>
</comment>